<dbReference type="Proteomes" id="UP000323930">
    <property type="component" value="Unassembled WGS sequence"/>
</dbReference>
<comment type="caution">
    <text evidence="1">The sequence shown here is derived from an EMBL/GenBank/DDBJ whole genome shotgun (WGS) entry which is preliminary data.</text>
</comment>
<dbReference type="PROSITE" id="PS51257">
    <property type="entry name" value="PROKAR_LIPOPROTEIN"/>
    <property type="match status" value="1"/>
</dbReference>
<dbReference type="RefSeq" id="WP_148541888.1">
    <property type="nucleotide sequence ID" value="NZ_VSDQ01000577.1"/>
</dbReference>
<reference evidence="1 2" key="1">
    <citation type="submission" date="2019-08" db="EMBL/GenBank/DDBJ databases">
        <title>Seonamhaeicola sediminis sp. nov., isolated from marine sediment.</title>
        <authorList>
            <person name="Cao W.R."/>
        </authorList>
    </citation>
    <scope>NUCLEOTIDE SEQUENCE [LARGE SCALE GENOMIC DNA]</scope>
    <source>
        <strain evidence="1 2">B011</strain>
    </source>
</reference>
<gene>
    <name evidence="1" type="ORF">FUA24_09945</name>
</gene>
<dbReference type="AlphaFoldDB" id="A0A5D0I4R5"/>
<dbReference type="EMBL" id="VSDQ01000577">
    <property type="protein sequence ID" value="TYA78664.1"/>
    <property type="molecule type" value="Genomic_DNA"/>
</dbReference>
<protein>
    <recommendedName>
        <fullName evidence="3">Lipoprotein</fullName>
    </recommendedName>
</protein>
<evidence type="ECO:0000313" key="2">
    <source>
        <dbReference type="Proteomes" id="UP000323930"/>
    </source>
</evidence>
<dbReference type="OrthoDB" id="1447208at2"/>
<proteinExistence type="predicted"/>
<accession>A0A5D0I4R5</accession>
<organism evidence="1 2">
    <name type="scientific">Seonamhaeicola marinus</name>
    <dbReference type="NCBI Taxonomy" id="1912246"/>
    <lineage>
        <taxon>Bacteria</taxon>
        <taxon>Pseudomonadati</taxon>
        <taxon>Bacteroidota</taxon>
        <taxon>Flavobacteriia</taxon>
        <taxon>Flavobacteriales</taxon>
        <taxon>Flavobacteriaceae</taxon>
    </lineage>
</organism>
<sequence length="167" mass="19174">MRHIISLCFCFAFVLVSCKTSLTPEEELITIVKHLQNDDTHEYMMTLKPAKEDFEHIFINAEIADKVSEYSKKRWAAVQSLPKGIMKPNKDSDKIVIVSSNKTQLEKWNGKGLPEDYVAIAEFIKADINVYGMQYVSEDGTVGKQRAGFFKIGERWILIPQTYKAFF</sequence>
<evidence type="ECO:0000313" key="1">
    <source>
        <dbReference type="EMBL" id="TYA78664.1"/>
    </source>
</evidence>
<name>A0A5D0I4R5_9FLAO</name>
<evidence type="ECO:0008006" key="3">
    <source>
        <dbReference type="Google" id="ProtNLM"/>
    </source>
</evidence>
<keyword evidence="2" id="KW-1185">Reference proteome</keyword>